<feature type="non-terminal residue" evidence="2">
    <location>
        <position position="1"/>
    </location>
</feature>
<dbReference type="AlphaFoldDB" id="A0A383AX93"/>
<proteinExistence type="predicted"/>
<reference evidence="2" key="1">
    <citation type="submission" date="2018-05" db="EMBL/GenBank/DDBJ databases">
        <authorList>
            <person name="Lanie J.A."/>
            <person name="Ng W.-L."/>
            <person name="Kazmierczak K.M."/>
            <person name="Andrzejewski T.M."/>
            <person name="Davidsen T.M."/>
            <person name="Wayne K.J."/>
            <person name="Tettelin H."/>
            <person name="Glass J.I."/>
            <person name="Rusch D."/>
            <person name="Podicherti R."/>
            <person name="Tsui H.-C.T."/>
            <person name="Winkler M.E."/>
        </authorList>
    </citation>
    <scope>NUCLEOTIDE SEQUENCE</scope>
</reference>
<dbReference type="Gene3D" id="3.30.420.10">
    <property type="entry name" value="Ribonuclease H-like superfamily/Ribonuclease H"/>
    <property type="match status" value="1"/>
</dbReference>
<sequence length="249" mass="28933">YFKSLIPEIYQTNTSGNKRLDILNVARAAKFYDDSSIKTQLDKKNNRPSFKLVNLCEANDINNGTSHNALVDTLNTYGIGKIIYNNAKPLWDIALTTTSKLETETFILKNKTYTILEYYKGQHYVFLAHHIFFHPEYKWSINWDCKVNPDKYLKMDRKALAKVIDVSPKILRTCRTNKSPVLLKSDFALNNENYSQIDTKEIDRRLKVLKDNPEFIETLKSILLEKAEEKETLNQSEKLFEETIYAGGF</sequence>
<feature type="non-terminal residue" evidence="2">
    <location>
        <position position="249"/>
    </location>
</feature>
<gene>
    <name evidence="2" type="ORF">METZ01_LOCUS465013</name>
</gene>
<evidence type="ECO:0000313" key="2">
    <source>
        <dbReference type="EMBL" id="SVE12159.1"/>
    </source>
</evidence>
<dbReference type="SUPFAM" id="SSF53098">
    <property type="entry name" value="Ribonuclease H-like"/>
    <property type="match status" value="1"/>
</dbReference>
<dbReference type="EMBL" id="UINC01195547">
    <property type="protein sequence ID" value="SVE12159.1"/>
    <property type="molecule type" value="Genomic_DNA"/>
</dbReference>
<dbReference type="InterPro" id="IPR036397">
    <property type="entry name" value="RNaseH_sf"/>
</dbReference>
<protein>
    <recommendedName>
        <fullName evidence="1">ExoI SH3-like domain-containing protein</fullName>
    </recommendedName>
</protein>
<accession>A0A383AX93</accession>
<feature type="domain" description="ExoI SH3-like" evidence="1">
    <location>
        <begin position="88"/>
        <end position="227"/>
    </location>
</feature>
<dbReference type="InterPro" id="IPR034747">
    <property type="entry name" value="EXOI_SH3"/>
</dbReference>
<organism evidence="2">
    <name type="scientific">marine metagenome</name>
    <dbReference type="NCBI Taxonomy" id="408172"/>
    <lineage>
        <taxon>unclassified sequences</taxon>
        <taxon>metagenomes</taxon>
        <taxon>ecological metagenomes</taxon>
    </lineage>
</organism>
<dbReference type="Gene3D" id="3.30.1520.20">
    <property type="entry name" value="Exonuclease ExoI, domain 2"/>
    <property type="match status" value="1"/>
</dbReference>
<dbReference type="InterPro" id="IPR012337">
    <property type="entry name" value="RNaseH-like_sf"/>
</dbReference>
<dbReference type="InterPro" id="IPR038649">
    <property type="entry name" value="EXOI_SH3_sf"/>
</dbReference>
<dbReference type="GO" id="GO:0003676">
    <property type="term" value="F:nucleic acid binding"/>
    <property type="evidence" value="ECO:0007669"/>
    <property type="project" value="InterPro"/>
</dbReference>
<name>A0A383AX93_9ZZZZ</name>
<dbReference type="PROSITE" id="PS51784">
    <property type="entry name" value="EXOI_SH3"/>
    <property type="match status" value="1"/>
</dbReference>
<evidence type="ECO:0000259" key="1">
    <source>
        <dbReference type="PROSITE" id="PS51784"/>
    </source>
</evidence>